<keyword evidence="3" id="KW-0949">S-adenosyl-L-methionine</keyword>
<dbReference type="GO" id="GO:0046983">
    <property type="term" value="F:protein dimerization activity"/>
    <property type="evidence" value="ECO:0007669"/>
    <property type="project" value="InterPro"/>
</dbReference>
<evidence type="ECO:0000256" key="4">
    <source>
        <dbReference type="PIRSR" id="PIRSR005739-1"/>
    </source>
</evidence>
<dbReference type="InterPro" id="IPR029063">
    <property type="entry name" value="SAM-dependent_MTases_sf"/>
</dbReference>
<feature type="domain" description="O-methyltransferase C-terminal" evidence="6">
    <location>
        <begin position="137"/>
        <end position="309"/>
    </location>
</feature>
<dbReference type="EnsemblPlants" id="AUR62005840-RA">
    <property type="protein sequence ID" value="AUR62005840-RA:cds"/>
    <property type="gene ID" value="AUR62005840"/>
</dbReference>
<dbReference type="InterPro" id="IPR012967">
    <property type="entry name" value="COMT_dimerisation"/>
</dbReference>
<dbReference type="Pfam" id="PF08100">
    <property type="entry name" value="Dimerisation"/>
    <property type="match status" value="1"/>
</dbReference>
<dbReference type="InterPro" id="IPR001077">
    <property type="entry name" value="COMT_C"/>
</dbReference>
<reference evidence="8" key="2">
    <citation type="submission" date="2021-03" db="UniProtKB">
        <authorList>
            <consortium name="EnsemblPlants"/>
        </authorList>
    </citation>
    <scope>IDENTIFICATION</scope>
</reference>
<feature type="domain" description="O-methyltransferase dimerisation" evidence="7">
    <location>
        <begin position="28"/>
        <end position="112"/>
    </location>
</feature>
<accession>A0A803L1V2</accession>
<dbReference type="Gramene" id="AUR62005840-RA">
    <property type="protein sequence ID" value="AUR62005840-RA:cds"/>
    <property type="gene ID" value="AUR62005840"/>
</dbReference>
<dbReference type="Proteomes" id="UP000596660">
    <property type="component" value="Unplaced"/>
</dbReference>
<dbReference type="FunFam" id="1.10.10.10:FF:000213">
    <property type="entry name" value="Coniferyl alcohol 9-O-methyltransferase"/>
    <property type="match status" value="1"/>
</dbReference>
<dbReference type="GO" id="GO:0032259">
    <property type="term" value="P:methylation"/>
    <property type="evidence" value="ECO:0007669"/>
    <property type="project" value="UniProtKB-KW"/>
</dbReference>
<proteinExistence type="predicted"/>
<evidence type="ECO:0000256" key="1">
    <source>
        <dbReference type="ARBA" id="ARBA00022603"/>
    </source>
</evidence>
<dbReference type="Gene3D" id="1.10.10.10">
    <property type="entry name" value="Winged helix-like DNA-binding domain superfamily/Winged helix DNA-binding domain"/>
    <property type="match status" value="1"/>
</dbReference>
<name>A0A803L1V2_CHEQI</name>
<evidence type="ECO:0000259" key="6">
    <source>
        <dbReference type="Pfam" id="PF00891"/>
    </source>
</evidence>
<reference evidence="8" key="1">
    <citation type="journal article" date="2017" name="Nature">
        <title>The genome of Chenopodium quinoa.</title>
        <authorList>
            <person name="Jarvis D.E."/>
            <person name="Ho Y.S."/>
            <person name="Lightfoot D.J."/>
            <person name="Schmoeckel S.M."/>
            <person name="Li B."/>
            <person name="Borm T.J.A."/>
            <person name="Ohyanagi H."/>
            <person name="Mineta K."/>
            <person name="Michell C.T."/>
            <person name="Saber N."/>
            <person name="Kharbatia N.M."/>
            <person name="Rupper R.R."/>
            <person name="Sharp A.R."/>
            <person name="Dally N."/>
            <person name="Boughton B.A."/>
            <person name="Woo Y.H."/>
            <person name="Gao G."/>
            <person name="Schijlen E.G.W.M."/>
            <person name="Guo X."/>
            <person name="Momin A.A."/>
            <person name="Negrao S."/>
            <person name="Al-Babili S."/>
            <person name="Gehring C."/>
            <person name="Roessner U."/>
            <person name="Jung C."/>
            <person name="Murphy K."/>
            <person name="Arold S.T."/>
            <person name="Gojobori T."/>
            <person name="van der Linden C.G."/>
            <person name="van Loo E.N."/>
            <person name="Jellen E.N."/>
            <person name="Maughan P.J."/>
            <person name="Tester M."/>
        </authorList>
    </citation>
    <scope>NUCLEOTIDE SEQUENCE [LARGE SCALE GENOMIC DNA]</scope>
    <source>
        <strain evidence="8">cv. PI 614886</strain>
    </source>
</reference>
<dbReference type="OMA" id="ARDEQNW"/>
<keyword evidence="1" id="KW-0489">Methyltransferase</keyword>
<dbReference type="CDD" id="cd02440">
    <property type="entry name" value="AdoMet_MTases"/>
    <property type="match status" value="1"/>
</dbReference>
<feature type="active site" description="Proton acceptor" evidence="4">
    <location>
        <position position="274"/>
    </location>
</feature>
<evidence type="ECO:0000313" key="9">
    <source>
        <dbReference type="Proteomes" id="UP000596660"/>
    </source>
</evidence>
<evidence type="ECO:0000256" key="2">
    <source>
        <dbReference type="ARBA" id="ARBA00022679"/>
    </source>
</evidence>
<keyword evidence="2" id="KW-0808">Transferase</keyword>
<dbReference type="GO" id="GO:0008171">
    <property type="term" value="F:O-methyltransferase activity"/>
    <property type="evidence" value="ECO:0007669"/>
    <property type="project" value="InterPro"/>
</dbReference>
<dbReference type="PANTHER" id="PTHR11746">
    <property type="entry name" value="O-METHYLTRANSFERASE"/>
    <property type="match status" value="1"/>
</dbReference>
<dbReference type="PROSITE" id="PS51683">
    <property type="entry name" value="SAM_OMT_II"/>
    <property type="match status" value="1"/>
</dbReference>
<dbReference type="PIRSF" id="PIRSF005739">
    <property type="entry name" value="O-mtase"/>
    <property type="match status" value="1"/>
</dbReference>
<dbReference type="InterPro" id="IPR036388">
    <property type="entry name" value="WH-like_DNA-bd_sf"/>
</dbReference>
<evidence type="ECO:0000259" key="7">
    <source>
        <dbReference type="Pfam" id="PF08100"/>
    </source>
</evidence>
<dbReference type="SUPFAM" id="SSF53335">
    <property type="entry name" value="S-adenosyl-L-methionine-dependent methyltransferases"/>
    <property type="match status" value="1"/>
</dbReference>
<dbReference type="SUPFAM" id="SSF46785">
    <property type="entry name" value="Winged helix' DNA-binding domain"/>
    <property type="match status" value="1"/>
</dbReference>
<evidence type="ECO:0000313" key="8">
    <source>
        <dbReference type="EnsemblPlants" id="AUR62005840-RA:cds"/>
    </source>
</evidence>
<evidence type="ECO:0000256" key="5">
    <source>
        <dbReference type="SAM" id="MobiDB-lite"/>
    </source>
</evidence>
<keyword evidence="9" id="KW-1185">Reference proteome</keyword>
<dbReference type="InterPro" id="IPR036390">
    <property type="entry name" value="WH_DNA-bd_sf"/>
</dbReference>
<protein>
    <submittedName>
        <fullName evidence="8">Uncharacterized protein</fullName>
    </submittedName>
</protein>
<sequence>MKPNQMSKEEAKELLDAVTHISNQNIAYLNSMALKCAVQLSIPEAIHKHSKAVTIDELAKALSIHPTKAPSLHQLMRLLVHSKFFATKTLVDNGNQTLLYFDLTLNSQLLLKDHPLTQAPLTIMRTDPLITKPSHNLATWFQSQDIEVSESPFHVTYCRHLYEDAPSDAKFNELFQQAMTSDSQLIARVLLTSNEFKCAMQGVESLVDVGGGDGTMAKAIAEAYPEVECTVFDLPNVVQGIQRNEKVGNLTFVAGDMFEAIPHAQVVLLKWILHNWSDENCIKVLKRCKEAIPSRDKGGKLLIIDMVVGIPTYPLSAGSRPPAQIDSPWPRVQLEQPDP</sequence>
<dbReference type="Pfam" id="PF00891">
    <property type="entry name" value="Methyltransf_2"/>
    <property type="match status" value="1"/>
</dbReference>
<organism evidence="8 9">
    <name type="scientific">Chenopodium quinoa</name>
    <name type="common">Quinoa</name>
    <dbReference type="NCBI Taxonomy" id="63459"/>
    <lineage>
        <taxon>Eukaryota</taxon>
        <taxon>Viridiplantae</taxon>
        <taxon>Streptophyta</taxon>
        <taxon>Embryophyta</taxon>
        <taxon>Tracheophyta</taxon>
        <taxon>Spermatophyta</taxon>
        <taxon>Magnoliopsida</taxon>
        <taxon>eudicotyledons</taxon>
        <taxon>Gunneridae</taxon>
        <taxon>Pentapetalae</taxon>
        <taxon>Caryophyllales</taxon>
        <taxon>Chenopodiaceae</taxon>
        <taxon>Chenopodioideae</taxon>
        <taxon>Atripliceae</taxon>
        <taxon>Chenopodium</taxon>
    </lineage>
</organism>
<dbReference type="AlphaFoldDB" id="A0A803L1V2"/>
<dbReference type="Gene3D" id="3.40.50.150">
    <property type="entry name" value="Vaccinia Virus protein VP39"/>
    <property type="match status" value="1"/>
</dbReference>
<dbReference type="GO" id="GO:0008757">
    <property type="term" value="F:S-adenosylmethionine-dependent methyltransferase activity"/>
    <property type="evidence" value="ECO:0007669"/>
    <property type="project" value="UniProtKB-ARBA"/>
</dbReference>
<feature type="region of interest" description="Disordered" evidence="5">
    <location>
        <begin position="318"/>
        <end position="339"/>
    </location>
</feature>
<evidence type="ECO:0000256" key="3">
    <source>
        <dbReference type="ARBA" id="ARBA00022691"/>
    </source>
</evidence>
<dbReference type="InterPro" id="IPR016461">
    <property type="entry name" value="COMT-like"/>
</dbReference>